<evidence type="ECO:0000256" key="3">
    <source>
        <dbReference type="ARBA" id="ARBA00022553"/>
    </source>
</evidence>
<dbReference type="GO" id="GO:0043565">
    <property type="term" value="F:sequence-specific DNA binding"/>
    <property type="evidence" value="ECO:0007669"/>
    <property type="project" value="InterPro"/>
</dbReference>
<dbReference type="SUPFAM" id="SSF63829">
    <property type="entry name" value="Calcium-dependent phosphotriesterase"/>
    <property type="match status" value="2"/>
</dbReference>
<dbReference type="PANTHER" id="PTHR43547">
    <property type="entry name" value="TWO-COMPONENT HISTIDINE KINASE"/>
    <property type="match status" value="1"/>
</dbReference>
<dbReference type="GO" id="GO:0003700">
    <property type="term" value="F:DNA-binding transcription factor activity"/>
    <property type="evidence" value="ECO:0007669"/>
    <property type="project" value="InterPro"/>
</dbReference>
<dbReference type="InterPro" id="IPR003661">
    <property type="entry name" value="HisK_dim/P_dom"/>
</dbReference>
<dbReference type="InterPro" id="IPR009057">
    <property type="entry name" value="Homeodomain-like_sf"/>
</dbReference>
<gene>
    <name evidence="13" type="ORF">CWM47_06145</name>
</gene>
<comment type="catalytic activity">
    <reaction evidence="1">
        <text>ATP + protein L-histidine = ADP + protein N-phospho-L-histidine.</text>
        <dbReference type="EC" id="2.7.13.3"/>
    </reaction>
</comment>
<keyword evidence="5" id="KW-0238">DNA-binding</keyword>
<dbReference type="InterPro" id="IPR018060">
    <property type="entry name" value="HTH_AraC"/>
</dbReference>
<feature type="chain" id="PRO_5014720134" description="histidine kinase" evidence="9">
    <location>
        <begin position="22"/>
        <end position="1398"/>
    </location>
</feature>
<evidence type="ECO:0000256" key="5">
    <source>
        <dbReference type="ARBA" id="ARBA00023125"/>
    </source>
</evidence>
<feature type="modified residue" description="4-aspartylphosphate" evidence="7">
    <location>
        <position position="1194"/>
    </location>
</feature>
<dbReference type="PROSITE" id="PS51257">
    <property type="entry name" value="PROKAR_LIPOPROTEIN"/>
    <property type="match status" value="1"/>
</dbReference>
<dbReference type="PRINTS" id="PR00344">
    <property type="entry name" value="BCTRLSENSOR"/>
</dbReference>
<dbReference type="EMBL" id="CP025096">
    <property type="protein sequence ID" value="AUD01426.1"/>
    <property type="molecule type" value="Genomic_DNA"/>
</dbReference>
<dbReference type="PROSITE" id="PS00041">
    <property type="entry name" value="HTH_ARAC_FAMILY_1"/>
    <property type="match status" value="1"/>
</dbReference>
<dbReference type="Gene3D" id="1.10.287.130">
    <property type="match status" value="1"/>
</dbReference>
<dbReference type="InterPro" id="IPR011110">
    <property type="entry name" value="Reg_prop"/>
</dbReference>
<organism evidence="13 14">
    <name type="scientific">Spirosoma pollinicola</name>
    <dbReference type="NCBI Taxonomy" id="2057025"/>
    <lineage>
        <taxon>Bacteria</taxon>
        <taxon>Pseudomonadati</taxon>
        <taxon>Bacteroidota</taxon>
        <taxon>Cytophagia</taxon>
        <taxon>Cytophagales</taxon>
        <taxon>Cytophagaceae</taxon>
        <taxon>Spirosoma</taxon>
    </lineage>
</organism>
<dbReference type="GO" id="GO:0000155">
    <property type="term" value="F:phosphorelay sensor kinase activity"/>
    <property type="evidence" value="ECO:0007669"/>
    <property type="project" value="InterPro"/>
</dbReference>
<evidence type="ECO:0000256" key="1">
    <source>
        <dbReference type="ARBA" id="ARBA00000085"/>
    </source>
</evidence>
<proteinExistence type="predicted"/>
<dbReference type="InterPro" id="IPR003594">
    <property type="entry name" value="HATPase_dom"/>
</dbReference>
<dbReference type="Pfam" id="PF07495">
    <property type="entry name" value="Y_Y_Y"/>
    <property type="match status" value="1"/>
</dbReference>
<dbReference type="EC" id="2.7.13.3" evidence="2"/>
<evidence type="ECO:0000256" key="8">
    <source>
        <dbReference type="SAM" id="Phobius"/>
    </source>
</evidence>
<feature type="domain" description="HTH araC/xylS-type" evidence="10">
    <location>
        <begin position="1298"/>
        <end position="1397"/>
    </location>
</feature>
<dbReference type="Pfam" id="PF00512">
    <property type="entry name" value="HisKA"/>
    <property type="match status" value="1"/>
</dbReference>
<dbReference type="CDD" id="cd00082">
    <property type="entry name" value="HisKA"/>
    <property type="match status" value="1"/>
</dbReference>
<evidence type="ECO:0000313" key="13">
    <source>
        <dbReference type="EMBL" id="AUD01426.1"/>
    </source>
</evidence>
<dbReference type="RefSeq" id="WP_100987147.1">
    <property type="nucleotide sequence ID" value="NZ_CP025096.1"/>
</dbReference>
<keyword evidence="6" id="KW-0804">Transcription</keyword>
<evidence type="ECO:0000259" key="12">
    <source>
        <dbReference type="PROSITE" id="PS50110"/>
    </source>
</evidence>
<dbReference type="Pfam" id="PF07494">
    <property type="entry name" value="Reg_prop"/>
    <property type="match status" value="1"/>
</dbReference>
<dbReference type="InterPro" id="IPR004358">
    <property type="entry name" value="Sig_transdc_His_kin-like_C"/>
</dbReference>
<keyword evidence="3 7" id="KW-0597">Phosphoprotein</keyword>
<name>A0A2K8YUY1_9BACT</name>
<sequence>MKQIIGLILVLIIGCSSLTGAQHFAATVQRYGPEDGLAHREVNAILQDRRDFMWFGTKLGLSRFDGATFTNYTRDKNGLDFDDIRSIAQDADGLLWLMGPTGQSNITLFDPITGVATSFEKRFHRSRPTHFFGVKQSLLSSKDGTIVFVDHRPAKLNSYHLKTGLRTVSLPQYKSLTLEAVTARNTVWVAADGTKLVELTMDGHVLRTYDHPQAIFSCWGQSNASAELFYRHAKGNSPSGPILKLYKIDGSGHRQVLSPALVESTKIKYSLAYAFNQHGLVWNGCQLRDSTGRVLVDITSQLPSGPIEDGSFFRDRHGSMWLGTSFGLYQTRVGRNYFQRLFYEPGEGKKPAVRGITAVGKTLYTNLENVGLFSSTFSGGSARQLLAGQGVFNSMSGPLGGKLYLAQISNLVAYDYQTTKTALMPTPGSEVMVWSIHPYSTKPHRLLAGGDPGLLLVDPIANRVFPFGGYNQFFELAKAHILHIGTDRQGTIWLCATTGLYTVDPQKGVTGRYWRGGRGGYRLPADSYQHFYQDPQGVFWLATANTGLVRWDRARNSYRQFRRADGLNNDNIYAVYADHRGHLWLSSDEGIMQFDPLRLTTRTYTVPDGITHNEFNRIAHYQDAQGRLYFGGLNGVTAFDPRDFEAEPPMPALPLRVVSFRQFDARRNTLVDKTAELLGTNQITLQPNDRSSILNFALLNYTDARKNTYAYQFKGIDDGWHYQPEPYLRLGNLPYGDYQLLIKGQAADGRMSAAPLSVEVHVLRPFYLRSWFLLLLIFLLLGGAWVWGRWRDWKYQKAQARLQTQIDEATRVITRQAQDLQRLDETKSRFFANISHEFRTPLTVILGMADNLSQLADPRLRQSAVLIERSGRNLLRLVNQLLDLSRLEAGQMPLKLVRGDLNRFIRYVGESFHSIARTKGIQLIIYVEEDVHEADFNPDKLQDIVANLLGNALKFTPAGGEVRCEVVMQPRWQSFATAGYYEALTPTRQLNDPWIQIIVSDTGPGIYPADLSRIFDRFYQARPGLAPPGLAGPRRAGSDVIDVASGGTGIGLSLVRELVSLMQGGLAVRNRPGLVRPDLEGLGLNPGAEFVVCLPLTRQAPMADDVLPVPIQFAPDPVWMNSAELGDPVSPDQVESGRGEALDHPLLLLVEDNDDVAIYIQTCLREEYQIIRAENGQIGIDQALTIVPDLILSDVMMPVKDGFDLCDTLKSDERTSHIPIVLLTARAAVDDRLTGLRRGGDAYLVKPFQREELLLVLGNLLRTRRLLQRYYSQQALGNPQAGPVSANGTDAMEDQFVTKLRSTLENHLDNAALDMTMICELMGMSRNALYRKVMALTGISVIPYLRALRLRKAEELLLNSSLSVAEVAYAVGFENPRYFSRVFSEEKGVPPSSFRDME</sequence>
<dbReference type="Pfam" id="PF12833">
    <property type="entry name" value="HTH_18"/>
    <property type="match status" value="1"/>
</dbReference>
<dbReference type="InterPro" id="IPR018062">
    <property type="entry name" value="HTH_AraC-typ_CS"/>
</dbReference>
<keyword evidence="8" id="KW-0472">Membrane</keyword>
<dbReference type="Proteomes" id="UP000232883">
    <property type="component" value="Chromosome"/>
</dbReference>
<accession>A0A2K8YUY1</accession>
<dbReference type="InterPro" id="IPR036890">
    <property type="entry name" value="HATPase_C_sf"/>
</dbReference>
<dbReference type="InterPro" id="IPR011123">
    <property type="entry name" value="Y_Y_Y"/>
</dbReference>
<evidence type="ECO:0000256" key="6">
    <source>
        <dbReference type="ARBA" id="ARBA00023163"/>
    </source>
</evidence>
<dbReference type="SMART" id="SM00448">
    <property type="entry name" value="REC"/>
    <property type="match status" value="1"/>
</dbReference>
<dbReference type="SUPFAM" id="SSF46689">
    <property type="entry name" value="Homeodomain-like"/>
    <property type="match status" value="1"/>
</dbReference>
<keyword evidence="8" id="KW-0812">Transmembrane</keyword>
<evidence type="ECO:0000256" key="2">
    <source>
        <dbReference type="ARBA" id="ARBA00012438"/>
    </source>
</evidence>
<keyword evidence="13" id="KW-0808">Transferase</keyword>
<dbReference type="Gene3D" id="2.130.10.10">
    <property type="entry name" value="YVTN repeat-like/Quinoprotein amine dehydrogenase"/>
    <property type="match status" value="2"/>
</dbReference>
<dbReference type="OrthoDB" id="9797097at2"/>
<dbReference type="KEGG" id="spir:CWM47_06145"/>
<dbReference type="Pfam" id="PF00072">
    <property type="entry name" value="Response_reg"/>
    <property type="match status" value="1"/>
</dbReference>
<keyword evidence="4" id="KW-0805">Transcription regulation</keyword>
<dbReference type="Gene3D" id="3.30.565.10">
    <property type="entry name" value="Histidine kinase-like ATPase, C-terminal domain"/>
    <property type="match status" value="1"/>
</dbReference>
<dbReference type="PROSITE" id="PS50110">
    <property type="entry name" value="RESPONSE_REGULATORY"/>
    <property type="match status" value="1"/>
</dbReference>
<keyword evidence="13" id="KW-0418">Kinase</keyword>
<dbReference type="InterPro" id="IPR001789">
    <property type="entry name" value="Sig_transdc_resp-reg_receiver"/>
</dbReference>
<dbReference type="PANTHER" id="PTHR43547:SF2">
    <property type="entry name" value="HYBRID SIGNAL TRANSDUCTION HISTIDINE KINASE C"/>
    <property type="match status" value="1"/>
</dbReference>
<feature type="signal peptide" evidence="9">
    <location>
        <begin position="1"/>
        <end position="21"/>
    </location>
</feature>
<dbReference type="SUPFAM" id="SSF47384">
    <property type="entry name" value="Homodimeric domain of signal transducing histidine kinase"/>
    <property type="match status" value="1"/>
</dbReference>
<reference evidence="13 14" key="1">
    <citation type="submission" date="2017-11" db="EMBL/GenBank/DDBJ databases">
        <title>Taxonomic description and genome sequences of Spirosoma HA7 sp. nov., isolated from pollen microhabitat of Corylus avellana.</title>
        <authorList>
            <person name="Ambika Manirajan B."/>
            <person name="Suarez C."/>
            <person name="Ratering S."/>
            <person name="Geissler-Plaum R."/>
            <person name="Cardinale M."/>
            <person name="Sylvia S."/>
        </authorList>
    </citation>
    <scope>NUCLEOTIDE SEQUENCE [LARGE SCALE GENOMIC DNA]</scope>
    <source>
        <strain evidence="13 14">HA7</strain>
    </source>
</reference>
<evidence type="ECO:0000259" key="11">
    <source>
        <dbReference type="PROSITE" id="PS50109"/>
    </source>
</evidence>
<feature type="transmembrane region" description="Helical" evidence="8">
    <location>
        <begin position="766"/>
        <end position="787"/>
    </location>
</feature>
<dbReference type="PROSITE" id="PS50109">
    <property type="entry name" value="HIS_KIN"/>
    <property type="match status" value="1"/>
</dbReference>
<evidence type="ECO:0000256" key="9">
    <source>
        <dbReference type="SAM" id="SignalP"/>
    </source>
</evidence>
<dbReference type="SUPFAM" id="SSF52172">
    <property type="entry name" value="CheY-like"/>
    <property type="match status" value="1"/>
</dbReference>
<dbReference type="Gene3D" id="3.40.50.2300">
    <property type="match status" value="1"/>
</dbReference>
<dbReference type="SUPFAM" id="SSF55874">
    <property type="entry name" value="ATPase domain of HSP90 chaperone/DNA topoisomerase II/histidine kinase"/>
    <property type="match status" value="1"/>
</dbReference>
<keyword evidence="14" id="KW-1185">Reference proteome</keyword>
<dbReference type="Gene3D" id="2.60.40.10">
    <property type="entry name" value="Immunoglobulins"/>
    <property type="match status" value="1"/>
</dbReference>
<dbReference type="InterPro" id="IPR013783">
    <property type="entry name" value="Ig-like_fold"/>
</dbReference>
<evidence type="ECO:0000256" key="4">
    <source>
        <dbReference type="ARBA" id="ARBA00023015"/>
    </source>
</evidence>
<dbReference type="SMART" id="SM00387">
    <property type="entry name" value="HATPase_c"/>
    <property type="match status" value="1"/>
</dbReference>
<keyword evidence="8" id="KW-1133">Transmembrane helix</keyword>
<dbReference type="SMART" id="SM00388">
    <property type="entry name" value="HisKA"/>
    <property type="match status" value="1"/>
</dbReference>
<protein>
    <recommendedName>
        <fullName evidence="2">histidine kinase</fullName>
        <ecNumber evidence="2">2.7.13.3</ecNumber>
    </recommendedName>
</protein>
<dbReference type="SMART" id="SM00342">
    <property type="entry name" value="HTH_ARAC"/>
    <property type="match status" value="1"/>
</dbReference>
<feature type="domain" description="Response regulatory" evidence="12">
    <location>
        <begin position="1146"/>
        <end position="1261"/>
    </location>
</feature>
<evidence type="ECO:0000313" key="14">
    <source>
        <dbReference type="Proteomes" id="UP000232883"/>
    </source>
</evidence>
<dbReference type="CDD" id="cd17574">
    <property type="entry name" value="REC_OmpR"/>
    <property type="match status" value="1"/>
</dbReference>
<dbReference type="InterPro" id="IPR011006">
    <property type="entry name" value="CheY-like_superfamily"/>
</dbReference>
<dbReference type="PROSITE" id="PS01124">
    <property type="entry name" value="HTH_ARAC_FAMILY_2"/>
    <property type="match status" value="1"/>
</dbReference>
<evidence type="ECO:0000256" key="7">
    <source>
        <dbReference type="PROSITE-ProRule" id="PRU00169"/>
    </source>
</evidence>
<evidence type="ECO:0000259" key="10">
    <source>
        <dbReference type="PROSITE" id="PS01124"/>
    </source>
</evidence>
<dbReference type="Gene3D" id="1.10.10.60">
    <property type="entry name" value="Homeodomain-like"/>
    <property type="match status" value="1"/>
</dbReference>
<dbReference type="InterPro" id="IPR036097">
    <property type="entry name" value="HisK_dim/P_sf"/>
</dbReference>
<keyword evidence="9" id="KW-0732">Signal</keyword>
<dbReference type="Pfam" id="PF02518">
    <property type="entry name" value="HATPase_c"/>
    <property type="match status" value="1"/>
</dbReference>
<dbReference type="InterPro" id="IPR005467">
    <property type="entry name" value="His_kinase_dom"/>
</dbReference>
<dbReference type="InterPro" id="IPR015943">
    <property type="entry name" value="WD40/YVTN_repeat-like_dom_sf"/>
</dbReference>
<feature type="domain" description="Histidine kinase" evidence="11">
    <location>
        <begin position="833"/>
        <end position="1098"/>
    </location>
</feature>